<dbReference type="RefSeq" id="WP_087175676.1">
    <property type="nucleotide sequence ID" value="NZ_NFKZ01000001.1"/>
</dbReference>
<sequence>MNDLQKGIYQLVVQEVKRTQPKREQNLLNKKDAVKLIEKYTKQYTLMEFLNATDAASVLGMSVTQFWRIRQKYNVPVYVMDGMKRYKKSDLIRFAENNCVKGYA</sequence>
<evidence type="ECO:0000313" key="2">
    <source>
        <dbReference type="EMBL" id="OUQ75531.1"/>
    </source>
</evidence>
<name>A0A1Y4W000_9LACO</name>
<accession>A0A1Y4W000</accession>
<gene>
    <name evidence="2" type="ORF">B5E44_07150</name>
    <name evidence="1" type="ORF">B5E59_00535</name>
</gene>
<dbReference type="EMBL" id="NFLS01000001">
    <property type="protein sequence ID" value="OUQ58239.1"/>
    <property type="molecule type" value="Genomic_DNA"/>
</dbReference>
<dbReference type="Proteomes" id="UP000196293">
    <property type="component" value="Unassembled WGS sequence"/>
</dbReference>
<evidence type="ECO:0008006" key="5">
    <source>
        <dbReference type="Google" id="ProtNLM"/>
    </source>
</evidence>
<dbReference type="GeneID" id="78202201"/>
<evidence type="ECO:0000313" key="1">
    <source>
        <dbReference type="EMBL" id="OUQ58239.1"/>
    </source>
</evidence>
<reference evidence="2" key="2">
    <citation type="journal article" date="2018" name="BMC Genomics">
        <title>Whole genome sequencing and function prediction of 133 gut anaerobes isolated from chicken caecum in pure cultures.</title>
        <authorList>
            <person name="Medvecky M."/>
            <person name="Cejkova D."/>
            <person name="Polansky O."/>
            <person name="Karasova D."/>
            <person name="Kubasova T."/>
            <person name="Cizek A."/>
            <person name="Rychlik I."/>
        </authorList>
    </citation>
    <scope>NUCLEOTIDE SEQUENCE</scope>
    <source>
        <strain evidence="2">An101</strain>
        <strain evidence="1">An115</strain>
    </source>
</reference>
<dbReference type="Proteomes" id="UP000195859">
    <property type="component" value="Unassembled WGS sequence"/>
</dbReference>
<organism evidence="2 3">
    <name type="scientific">Lactobacillus gallinarum</name>
    <dbReference type="NCBI Taxonomy" id="52242"/>
    <lineage>
        <taxon>Bacteria</taxon>
        <taxon>Bacillati</taxon>
        <taxon>Bacillota</taxon>
        <taxon>Bacilli</taxon>
        <taxon>Lactobacillales</taxon>
        <taxon>Lactobacillaceae</taxon>
        <taxon>Lactobacillus</taxon>
    </lineage>
</organism>
<keyword evidence="4" id="KW-1185">Reference proteome</keyword>
<dbReference type="AlphaFoldDB" id="A0A1Y4W000"/>
<reference evidence="3 4" key="1">
    <citation type="submission" date="2017-04" db="EMBL/GenBank/DDBJ databases">
        <title>Function of individual gut microbiota members based on whole genome sequencing of pure cultures obtained from chicken caecum.</title>
        <authorList>
            <person name="Medvecky M."/>
            <person name="Cejkova D."/>
            <person name="Polansky O."/>
            <person name="Karasova D."/>
            <person name="Kubasova T."/>
            <person name="Cizek A."/>
            <person name="Rychlik I."/>
        </authorList>
    </citation>
    <scope>NUCLEOTIDE SEQUENCE [LARGE SCALE GENOMIC DNA]</scope>
    <source>
        <strain evidence="3">An101</strain>
        <strain evidence="4">An115</strain>
    </source>
</reference>
<protein>
    <recommendedName>
        <fullName evidence="5">DNA-binding protein</fullName>
    </recommendedName>
</protein>
<evidence type="ECO:0000313" key="3">
    <source>
        <dbReference type="Proteomes" id="UP000195859"/>
    </source>
</evidence>
<proteinExistence type="predicted"/>
<dbReference type="EMBL" id="NFLZ01000017">
    <property type="protein sequence ID" value="OUQ75531.1"/>
    <property type="molecule type" value="Genomic_DNA"/>
</dbReference>
<comment type="caution">
    <text evidence="2">The sequence shown here is derived from an EMBL/GenBank/DDBJ whole genome shotgun (WGS) entry which is preliminary data.</text>
</comment>
<evidence type="ECO:0000313" key="4">
    <source>
        <dbReference type="Proteomes" id="UP000196293"/>
    </source>
</evidence>